<feature type="compositionally biased region" description="Basic residues" evidence="9">
    <location>
        <begin position="57"/>
        <end position="69"/>
    </location>
</feature>
<comment type="subcellular location">
    <subcellularLocation>
        <location evidence="1">Mitochondrion</location>
    </subcellularLocation>
</comment>
<reference evidence="10 11" key="1">
    <citation type="submission" date="2019-04" db="EMBL/GenBank/DDBJ databases">
        <title>Friends and foes A comparative genomics study of 23 Aspergillus species from section Flavi.</title>
        <authorList>
            <consortium name="DOE Joint Genome Institute"/>
            <person name="Kjaerbolling I."/>
            <person name="Vesth T."/>
            <person name="Frisvad J.C."/>
            <person name="Nybo J.L."/>
            <person name="Theobald S."/>
            <person name="Kildgaard S."/>
            <person name="Isbrandt T."/>
            <person name="Kuo A."/>
            <person name="Sato A."/>
            <person name="Lyhne E.K."/>
            <person name="Kogle M.E."/>
            <person name="Wiebenga A."/>
            <person name="Kun R.S."/>
            <person name="Lubbers R.J."/>
            <person name="Makela M.R."/>
            <person name="Barry K."/>
            <person name="Chovatia M."/>
            <person name="Clum A."/>
            <person name="Daum C."/>
            <person name="Haridas S."/>
            <person name="He G."/>
            <person name="LaButti K."/>
            <person name="Lipzen A."/>
            <person name="Mondo S."/>
            <person name="Riley R."/>
            <person name="Salamov A."/>
            <person name="Simmons B.A."/>
            <person name="Magnuson J.K."/>
            <person name="Henrissat B."/>
            <person name="Mortensen U.H."/>
            <person name="Larsen T.O."/>
            <person name="Devries R.P."/>
            <person name="Grigoriev I.V."/>
            <person name="Machida M."/>
            <person name="Baker S.E."/>
            <person name="Andersen M.R."/>
        </authorList>
    </citation>
    <scope>NUCLEOTIDE SEQUENCE [LARGE SCALE GENOMIC DNA]</scope>
    <source>
        <strain evidence="10 11">CBS 117625</strain>
    </source>
</reference>
<keyword evidence="11" id="KW-1185">Reference proteome</keyword>
<feature type="region of interest" description="Disordered" evidence="9">
    <location>
        <begin position="784"/>
        <end position="973"/>
    </location>
</feature>
<dbReference type="GO" id="GO:0003735">
    <property type="term" value="F:structural constituent of ribosome"/>
    <property type="evidence" value="ECO:0007669"/>
    <property type="project" value="TreeGrafter"/>
</dbReference>
<keyword evidence="6" id="KW-0687">Ribonucleoprotein</keyword>
<feature type="compositionally biased region" description="Acidic residues" evidence="9">
    <location>
        <begin position="1059"/>
        <end position="1075"/>
    </location>
</feature>
<evidence type="ECO:0000256" key="7">
    <source>
        <dbReference type="ARBA" id="ARBA00035140"/>
    </source>
</evidence>
<feature type="region of interest" description="Disordered" evidence="9">
    <location>
        <begin position="1629"/>
        <end position="1674"/>
    </location>
</feature>
<sequence length="1698" mass="185759">MVSSFCWGCLTRLRPTPRAVLPPPVAAPRAAAFHTSTVRYALPTKKKNSLDGPPKYRQAKSARMKKKKPVERARPPPVGERKALRKRIVLSNPNALEVEGMQDFTSETMVDARLRGSVLGLPVPMLTQLRAVEAFKPKQGWSIFRRPGTVVRRETLELGRLIDSISNEGQDKGKSVKKIVTGVRGSGKTVHLLQAMAMAFTKQWVVFTVPEPQDLVIAHTGYAPLSDETPDLYVQNEATAALLSRTVTANEQVLRTLHVSREHAALKSSVKAGMTLEELAKLGIQDPAIAWAVFQALWAELTATSPASGFDKNFKPRPPMLVTVDGLSHWMKNSEYHSAEFEPVHAHDLVFVRHFLGLLKPGTGKPALPNGGLLLYSTSASNNPTIYSFEVALKQIAARQAGLNASAPEFPRADPYSGADKRVIDAFDSSKPTVAKEGMLELQVLGGLTRDEARGFMEYFARSGLLREKINDEWVGEKWSLAGGGVIDMYGSHPHSNSSGQQNSGPPVPEWRLPSTAQQRPSRKPTPGPTPPPPPPPHPPLSTSSYNPSTYGSISSPSPGSAGMDTSAWGVKYNRQQYPIYAPPPLPPRPPSTPAYSSSAQSPIVSPLDNKPLPVNPTYGPPTSATEYQPQWTTNAPHAFQPPVSSSLSPPPPPPVPPGYQSSIPQQASQASQQLSPPPYSVLPHGESHSQQNSSAQQHASLSSTNVSSPQPTLPGQVPLTAANPVPCEAGLPVTAPPVPPKTSHNALPTNASVMGPGGPSDWEHLTPIPGDVDDVETFRFKQGNSVHSSATSEPTPGYPAPIPTTASSNQTVVSTPSADVSPISQPVHIQDTTAAQPFPGSTSVTQGIQDPPRPIRTDTSGSMYSTASTNETSESIDGVIEAWNRPVTTDTQASIAQAGQSISSRTDSPTPMQKLSPLEIPKIKQDFSIPRKEVQSGANTPRSSNTPNETSAKVDASSLQIKPLDPYEDLDPWSKSSLERYVAMLRKEAVADSDMERFKIFTAFMSKETKLREILYNIEHEPKKEEAPSQKPTPAPQEPSQKSGKATPPVESGLIPVEPEESNEESADSSEDLEDGKYSPGGRPILPGVETPSTLGLQRPASQPPSKVHSPTHQSQSQPLRATSVPPSMLDKQELSPLATNPPQPIYTPFRYTEGPQRGSDHLVIDRPAYQAYSALRQASAESGRVMSNAPHPGSQEDSHSTTPLAGNDDETFIGLIREKSVAYRKASRRKSSPPPLPMSLRQGRPSGPVDDLRSMVSSPLAKQSESSWHITTRKDLEKYSKDFSYIRETFGSWEAANKSRREKLDKQRMHRQEESEKRIDALFNGREIGYADINVLEEEFRQTEARAQLDEERQELDDYIAKVFNPLDERLQKEISALQAQYDSALGQLDHENNKIKNSVTDKYNLSHTMKTVNEIYQKLEARYQKRLEIALDREHRRKKTERRPLVFMGDSVALKKLDGEFDEMEKRNVLEAAKDRDERANRLMDSFDDAIMHGLGENQSLLDDVSAKLSKIDAATIPSSSLPDPEIEHMLRSVYNLVDSLRQDSESILHNFGIADSALNDADYGVSVAEARYSNADDDVFERLEDDKKKEDAKIQTDLKSKLDSVRTAPSEITTTINNLLKSLGKAPITKPNRPSQSVPAGHPIDVLLPGPRPTASAGPKKPDEDLEHQQRLRKALENAKRRNAARANTPQPPN</sequence>
<feature type="compositionally biased region" description="Low complexity" evidence="9">
    <location>
        <begin position="594"/>
        <end position="603"/>
    </location>
</feature>
<name>A0A5N6SVR9_ASPPS</name>
<feature type="compositionally biased region" description="Low complexity" evidence="9">
    <location>
        <begin position="660"/>
        <end position="675"/>
    </location>
</feature>
<feature type="compositionally biased region" description="Basic and acidic residues" evidence="9">
    <location>
        <begin position="70"/>
        <end position="80"/>
    </location>
</feature>
<feature type="compositionally biased region" description="Pro residues" evidence="9">
    <location>
        <begin position="524"/>
        <end position="540"/>
    </location>
</feature>
<evidence type="ECO:0000256" key="2">
    <source>
        <dbReference type="ARBA" id="ARBA00009863"/>
    </source>
</evidence>
<feature type="region of interest" description="Disordered" evidence="9">
    <location>
        <begin position="1225"/>
        <end position="1264"/>
    </location>
</feature>
<dbReference type="RefSeq" id="XP_031914849.1">
    <property type="nucleotide sequence ID" value="XM_032059619.1"/>
</dbReference>
<feature type="compositionally biased region" description="Basic and acidic residues" evidence="9">
    <location>
        <begin position="1664"/>
        <end position="1674"/>
    </location>
</feature>
<feature type="region of interest" description="Disordered" evidence="9">
    <location>
        <begin position="1017"/>
        <end position="1213"/>
    </location>
</feature>
<evidence type="ECO:0000256" key="4">
    <source>
        <dbReference type="ARBA" id="ARBA00022980"/>
    </source>
</evidence>
<proteinExistence type="inferred from homology"/>
<feature type="compositionally biased region" description="Polar residues" evidence="9">
    <location>
        <begin position="805"/>
        <end position="825"/>
    </location>
</feature>
<feature type="compositionally biased region" description="Pro residues" evidence="9">
    <location>
        <begin position="649"/>
        <end position="658"/>
    </location>
</feature>
<feature type="region of interest" description="Disordered" evidence="9">
    <location>
        <begin position="491"/>
        <end position="772"/>
    </location>
</feature>
<feature type="compositionally biased region" description="Polar residues" evidence="9">
    <location>
        <begin position="1092"/>
        <end position="1122"/>
    </location>
</feature>
<dbReference type="PANTHER" id="PTHR12810:SF0">
    <property type="entry name" value="SMALL RIBOSOMAL SUBUNIT PROTEIN MS29"/>
    <property type="match status" value="1"/>
</dbReference>
<feature type="compositionally biased region" description="Low complexity" evidence="9">
    <location>
        <begin position="548"/>
        <end position="563"/>
    </location>
</feature>
<feature type="compositionally biased region" description="Pro residues" evidence="9">
    <location>
        <begin position="581"/>
        <end position="593"/>
    </location>
</feature>
<dbReference type="Pfam" id="PF10236">
    <property type="entry name" value="DAP3"/>
    <property type="match status" value="1"/>
</dbReference>
<evidence type="ECO:0000256" key="6">
    <source>
        <dbReference type="ARBA" id="ARBA00023274"/>
    </source>
</evidence>
<keyword evidence="8" id="KW-0175">Coiled coil</keyword>
<feature type="compositionally biased region" description="Polar residues" evidence="9">
    <location>
        <begin position="858"/>
        <end position="876"/>
    </location>
</feature>
<keyword evidence="3" id="KW-0809">Transit peptide</keyword>
<gene>
    <name evidence="10" type="ORF">BDV38DRAFT_281716</name>
</gene>
<dbReference type="GO" id="GO:0005763">
    <property type="term" value="C:mitochondrial small ribosomal subunit"/>
    <property type="evidence" value="ECO:0007669"/>
    <property type="project" value="TreeGrafter"/>
</dbReference>
<feature type="compositionally biased region" description="Polar residues" evidence="9">
    <location>
        <begin position="937"/>
        <end position="952"/>
    </location>
</feature>
<keyword evidence="5" id="KW-0496">Mitochondrion</keyword>
<feature type="compositionally biased region" description="Low complexity" evidence="9">
    <location>
        <begin position="689"/>
        <end position="704"/>
    </location>
</feature>
<feature type="compositionally biased region" description="Polar residues" evidence="9">
    <location>
        <begin position="831"/>
        <end position="849"/>
    </location>
</feature>
<feature type="compositionally biased region" description="Polar residues" evidence="9">
    <location>
        <begin position="784"/>
        <end position="795"/>
    </location>
</feature>
<feature type="compositionally biased region" description="Low complexity" evidence="9">
    <location>
        <begin position="893"/>
        <end position="905"/>
    </location>
</feature>
<feature type="compositionally biased region" description="Basic and acidic residues" evidence="9">
    <location>
        <begin position="1017"/>
        <end position="1029"/>
    </location>
</feature>
<feature type="compositionally biased region" description="Polar residues" evidence="9">
    <location>
        <begin position="621"/>
        <end position="636"/>
    </location>
</feature>
<evidence type="ECO:0000256" key="1">
    <source>
        <dbReference type="ARBA" id="ARBA00004173"/>
    </source>
</evidence>
<dbReference type="EMBL" id="ML743569">
    <property type="protein sequence ID" value="KAE8138786.1"/>
    <property type="molecule type" value="Genomic_DNA"/>
</dbReference>
<evidence type="ECO:0000313" key="11">
    <source>
        <dbReference type="Proteomes" id="UP000325672"/>
    </source>
</evidence>
<feature type="region of interest" description="Disordered" evidence="9">
    <location>
        <begin position="43"/>
        <end position="80"/>
    </location>
</feature>
<dbReference type="OrthoDB" id="1883964at2759"/>
<accession>A0A5N6SVR9</accession>
<evidence type="ECO:0000256" key="3">
    <source>
        <dbReference type="ARBA" id="ARBA00022946"/>
    </source>
</evidence>
<evidence type="ECO:0000313" key="10">
    <source>
        <dbReference type="EMBL" id="KAE8138786.1"/>
    </source>
</evidence>
<comment type="similarity">
    <text evidence="2">Belongs to the mitochondrion-specific ribosomal protein mS29 family.</text>
</comment>
<feature type="coiled-coil region" evidence="8">
    <location>
        <begin position="1335"/>
        <end position="1397"/>
    </location>
</feature>
<protein>
    <recommendedName>
        <fullName evidence="7">Small ribosomal subunit protein mS29</fullName>
    </recommendedName>
</protein>
<dbReference type="GeneID" id="43643829"/>
<dbReference type="PRINTS" id="PR01217">
    <property type="entry name" value="PRICHEXTENSN"/>
</dbReference>
<feature type="compositionally biased region" description="Basic and acidic residues" evidence="9">
    <location>
        <begin position="922"/>
        <end position="935"/>
    </location>
</feature>
<evidence type="ECO:0000256" key="9">
    <source>
        <dbReference type="SAM" id="MobiDB-lite"/>
    </source>
</evidence>
<feature type="compositionally biased region" description="Polar residues" evidence="9">
    <location>
        <begin position="494"/>
        <end position="505"/>
    </location>
</feature>
<feature type="compositionally biased region" description="Polar residues" evidence="9">
    <location>
        <begin position="743"/>
        <end position="753"/>
    </location>
</feature>
<keyword evidence="4" id="KW-0689">Ribosomal protein</keyword>
<dbReference type="InterPro" id="IPR019368">
    <property type="entry name" value="Ribosomal_mS29"/>
</dbReference>
<organism evidence="10 11">
    <name type="scientific">Aspergillus pseudotamarii</name>
    <dbReference type="NCBI Taxonomy" id="132259"/>
    <lineage>
        <taxon>Eukaryota</taxon>
        <taxon>Fungi</taxon>
        <taxon>Dikarya</taxon>
        <taxon>Ascomycota</taxon>
        <taxon>Pezizomycotina</taxon>
        <taxon>Eurotiomycetes</taxon>
        <taxon>Eurotiomycetidae</taxon>
        <taxon>Eurotiales</taxon>
        <taxon>Aspergillaceae</taxon>
        <taxon>Aspergillus</taxon>
        <taxon>Aspergillus subgen. Circumdati</taxon>
    </lineage>
</organism>
<dbReference type="PANTHER" id="PTHR12810">
    <property type="entry name" value="MITOCHONDRIAL 28S RIBOSOMAL PROTEIN S29"/>
    <property type="match status" value="1"/>
</dbReference>
<evidence type="ECO:0000256" key="8">
    <source>
        <dbReference type="SAM" id="Coils"/>
    </source>
</evidence>
<evidence type="ECO:0000256" key="5">
    <source>
        <dbReference type="ARBA" id="ARBA00023128"/>
    </source>
</evidence>
<dbReference type="Proteomes" id="UP000325672">
    <property type="component" value="Unassembled WGS sequence"/>
</dbReference>